<feature type="region of interest" description="Disordered" evidence="1">
    <location>
        <begin position="252"/>
        <end position="391"/>
    </location>
</feature>
<keyword evidence="4" id="KW-1185">Reference proteome</keyword>
<dbReference type="AlphaFoldDB" id="A0A839AC08"/>
<keyword evidence="2" id="KW-0472">Membrane</keyword>
<dbReference type="EMBL" id="JACFXV010000048">
    <property type="protein sequence ID" value="MBA5777250.1"/>
    <property type="molecule type" value="Genomic_DNA"/>
</dbReference>
<proteinExistence type="predicted"/>
<evidence type="ECO:0008006" key="5">
    <source>
        <dbReference type="Google" id="ProtNLM"/>
    </source>
</evidence>
<reference evidence="3 4" key="1">
    <citation type="submission" date="2020-07" db="EMBL/GenBank/DDBJ databases">
        <title>Stappia sp., F7233, whole genome shotgun sequencing project.</title>
        <authorList>
            <person name="Jiang S."/>
            <person name="Liu Z.W."/>
            <person name="Du Z.J."/>
        </authorList>
    </citation>
    <scope>NUCLEOTIDE SEQUENCE [LARGE SCALE GENOMIC DNA]</scope>
    <source>
        <strain evidence="3 4">F7233</strain>
    </source>
</reference>
<feature type="compositionally biased region" description="Low complexity" evidence="1">
    <location>
        <begin position="349"/>
        <end position="386"/>
    </location>
</feature>
<evidence type="ECO:0000313" key="3">
    <source>
        <dbReference type="EMBL" id="MBA5777250.1"/>
    </source>
</evidence>
<sequence>MADYYSVLKKTVAALPENTGAARRAIYQRARTAIVNQLKAYDPPLAPSEITNEQLRLEEAIRKVEAEAARETLGLNRPPAPPPAPAPVPPVPEPASPAAQAEEPSPEPEPEEAPPATVQASAPQPPAEAKRPVTRPETMEEPSLPEAREPHPENSIRREPAMDAPGFAGNGMHGDAARGSARQAKVAPVSSGRTTDAQQFERVAAEHHQGLKPSRLPMVIGMAVILMVLVGIGAVVYSQRDAILALIQGGGEETPVAVEESSTTPEADTPSAASNKNADRLLTDDGSPAAPDARTVTTTRISPPSPQGGETPAPQDTVRSVTPEEPQAANEEPAGTDLGEEEGADPALEEPSSPPEQASSQEQAALETPSVASEPAESPAATPSVPQGATTVAQRSILYEEGEESNGSGTASPGQAVWSVDKIDEGGKEVTVLKIEADITDRNVGAEVSIKPNSDSSLPASHLVEVKFDLPPNFPNKGVADVPGLVMKMTEEARGDALVGASVKVADGYFWVALSNVPSERERNLALLKERGWIDIPILYEDGKRAILTLEKGTPGTRAVDQALAAWQ</sequence>
<organism evidence="3 4">
    <name type="scientific">Stappia albiluteola</name>
    <dbReference type="NCBI Taxonomy" id="2758565"/>
    <lineage>
        <taxon>Bacteria</taxon>
        <taxon>Pseudomonadati</taxon>
        <taxon>Pseudomonadota</taxon>
        <taxon>Alphaproteobacteria</taxon>
        <taxon>Hyphomicrobiales</taxon>
        <taxon>Stappiaceae</taxon>
        <taxon>Stappia</taxon>
    </lineage>
</organism>
<evidence type="ECO:0000313" key="4">
    <source>
        <dbReference type="Proteomes" id="UP000541109"/>
    </source>
</evidence>
<accession>A0A839AC08</accession>
<keyword evidence="2" id="KW-0812">Transmembrane</keyword>
<gene>
    <name evidence="3" type="ORF">H2509_08935</name>
</gene>
<comment type="caution">
    <text evidence="3">The sequence shown here is derived from an EMBL/GenBank/DDBJ whole genome shotgun (WGS) entry which is preliminary data.</text>
</comment>
<evidence type="ECO:0000256" key="2">
    <source>
        <dbReference type="SAM" id="Phobius"/>
    </source>
</evidence>
<dbReference type="Proteomes" id="UP000541109">
    <property type="component" value="Unassembled WGS sequence"/>
</dbReference>
<feature type="region of interest" description="Disordered" evidence="1">
    <location>
        <begin position="73"/>
        <end position="191"/>
    </location>
</feature>
<evidence type="ECO:0000256" key="1">
    <source>
        <dbReference type="SAM" id="MobiDB-lite"/>
    </source>
</evidence>
<feature type="transmembrane region" description="Helical" evidence="2">
    <location>
        <begin position="216"/>
        <end position="237"/>
    </location>
</feature>
<dbReference type="RefSeq" id="WP_182164460.1">
    <property type="nucleotide sequence ID" value="NZ_JACFXV010000048.1"/>
</dbReference>
<keyword evidence="2" id="KW-1133">Transmembrane helix</keyword>
<protein>
    <recommendedName>
        <fullName evidence="5">CheA signal transduction histidine kinase</fullName>
    </recommendedName>
</protein>
<feature type="compositionally biased region" description="Low complexity" evidence="1">
    <location>
        <begin position="323"/>
        <end position="333"/>
    </location>
</feature>
<name>A0A839AC08_9HYPH</name>
<feature type="compositionally biased region" description="Pro residues" evidence="1">
    <location>
        <begin position="78"/>
        <end position="95"/>
    </location>
</feature>
<feature type="compositionally biased region" description="Acidic residues" evidence="1">
    <location>
        <begin position="338"/>
        <end position="348"/>
    </location>
</feature>
<feature type="compositionally biased region" description="Basic and acidic residues" evidence="1">
    <location>
        <begin position="146"/>
        <end position="161"/>
    </location>
</feature>
<feature type="compositionally biased region" description="Polar residues" evidence="1">
    <location>
        <begin position="260"/>
        <end position="276"/>
    </location>
</feature>